<sequence length="312" mass="35027">MNFGLALVQVLLRGSRKAREAVKHFGPAPGCPAQPSPSLIHDFRILYLNGNPSLVSSVAVEFTITCSIRLRCYPSQLARPSKLLPAIRNYFLTSPTTTNGITVIIYIFAPTLAFCNAFGCGLTGFQDWLHDLSFPTFDLCEPSDWTEMGCVISPCVFLIFYKAFPDIGYPTSEYPGPFATVYYTMARLGVEGFSPLPKHCLKLCCVFFAAAILINLIRDILGKKRSWFIPLPMAMGMPFFLGSYFGIDMCVGSLILYIWQKVKQGQGRCIWTSRCLRFNMWRWNVNVAQLYTGASRGQTSHLHEVHLKSNKQ</sequence>
<feature type="transmembrane region" description="Helical" evidence="7">
    <location>
        <begin position="237"/>
        <end position="259"/>
    </location>
</feature>
<reference evidence="8" key="1">
    <citation type="submission" date="2020-06" db="EMBL/GenBank/DDBJ databases">
        <authorList>
            <person name="Li T."/>
            <person name="Hu X."/>
            <person name="Zhang T."/>
            <person name="Song X."/>
            <person name="Zhang H."/>
            <person name="Dai N."/>
            <person name="Sheng W."/>
            <person name="Hou X."/>
            <person name="Wei L."/>
        </authorList>
    </citation>
    <scope>NUCLEOTIDE SEQUENCE</scope>
    <source>
        <strain evidence="8">K16</strain>
        <tissue evidence="8">Leaf</tissue>
    </source>
</reference>
<evidence type="ECO:0000256" key="1">
    <source>
        <dbReference type="ARBA" id="ARBA00004141"/>
    </source>
</evidence>
<protein>
    <submittedName>
        <fullName evidence="8">Metal-nicotianamine transporter YSL7</fullName>
    </submittedName>
</protein>
<evidence type="ECO:0000256" key="4">
    <source>
        <dbReference type="ARBA" id="ARBA00022692"/>
    </source>
</evidence>
<dbReference type="InterPro" id="IPR045035">
    <property type="entry name" value="YSL-like"/>
</dbReference>
<dbReference type="Pfam" id="PF03169">
    <property type="entry name" value="OPT"/>
    <property type="match status" value="1"/>
</dbReference>
<keyword evidence="6 7" id="KW-0472">Membrane</keyword>
<feature type="transmembrane region" description="Helical" evidence="7">
    <location>
        <begin position="145"/>
        <end position="164"/>
    </location>
</feature>
<evidence type="ECO:0000256" key="6">
    <source>
        <dbReference type="ARBA" id="ARBA00023136"/>
    </source>
</evidence>
<evidence type="ECO:0000256" key="3">
    <source>
        <dbReference type="ARBA" id="ARBA00022448"/>
    </source>
</evidence>
<comment type="caution">
    <text evidence="8">The sequence shown here is derived from an EMBL/GenBank/DDBJ whole genome shotgun (WGS) entry which is preliminary data.</text>
</comment>
<evidence type="ECO:0000313" key="9">
    <source>
        <dbReference type="Proteomes" id="UP001289374"/>
    </source>
</evidence>
<organism evidence="8 9">
    <name type="scientific">Sesamum angolense</name>
    <dbReference type="NCBI Taxonomy" id="2727404"/>
    <lineage>
        <taxon>Eukaryota</taxon>
        <taxon>Viridiplantae</taxon>
        <taxon>Streptophyta</taxon>
        <taxon>Embryophyta</taxon>
        <taxon>Tracheophyta</taxon>
        <taxon>Spermatophyta</taxon>
        <taxon>Magnoliopsida</taxon>
        <taxon>eudicotyledons</taxon>
        <taxon>Gunneridae</taxon>
        <taxon>Pentapetalae</taxon>
        <taxon>asterids</taxon>
        <taxon>lamiids</taxon>
        <taxon>Lamiales</taxon>
        <taxon>Pedaliaceae</taxon>
        <taxon>Sesamum</taxon>
    </lineage>
</organism>
<feature type="transmembrane region" description="Helical" evidence="7">
    <location>
        <begin position="200"/>
        <end position="217"/>
    </location>
</feature>
<evidence type="ECO:0000256" key="2">
    <source>
        <dbReference type="ARBA" id="ARBA00010276"/>
    </source>
</evidence>
<evidence type="ECO:0000256" key="5">
    <source>
        <dbReference type="ARBA" id="ARBA00022989"/>
    </source>
</evidence>
<dbReference type="PANTHER" id="PTHR31645">
    <property type="entry name" value="OLIGOPEPTIDE TRANSPORTER YGL114W-RELATED"/>
    <property type="match status" value="1"/>
</dbReference>
<accession>A0AAE1WKL5</accession>
<keyword evidence="9" id="KW-1185">Reference proteome</keyword>
<keyword evidence="5 7" id="KW-1133">Transmembrane helix</keyword>
<evidence type="ECO:0000256" key="7">
    <source>
        <dbReference type="SAM" id="Phobius"/>
    </source>
</evidence>
<dbReference type="Proteomes" id="UP001289374">
    <property type="component" value="Unassembled WGS sequence"/>
</dbReference>
<dbReference type="EMBL" id="JACGWL010000009">
    <property type="protein sequence ID" value="KAK4394932.1"/>
    <property type="molecule type" value="Genomic_DNA"/>
</dbReference>
<name>A0AAE1WKL5_9LAMI</name>
<dbReference type="PANTHER" id="PTHR31645:SF76">
    <property type="entry name" value="METAL-NICOTIANAMINE TRANSPORTER YSL8-RELATED"/>
    <property type="match status" value="1"/>
</dbReference>
<evidence type="ECO:0000313" key="8">
    <source>
        <dbReference type="EMBL" id="KAK4394932.1"/>
    </source>
</evidence>
<dbReference type="AlphaFoldDB" id="A0AAE1WKL5"/>
<proteinExistence type="inferred from homology"/>
<keyword evidence="3" id="KW-0813">Transport</keyword>
<comment type="similarity">
    <text evidence="2">Belongs to the YSL (TC 2.A.67.2) family.</text>
</comment>
<dbReference type="GO" id="GO:0035673">
    <property type="term" value="F:oligopeptide transmembrane transporter activity"/>
    <property type="evidence" value="ECO:0007669"/>
    <property type="project" value="InterPro"/>
</dbReference>
<comment type="subcellular location">
    <subcellularLocation>
        <location evidence="1">Membrane</location>
        <topology evidence="1">Multi-pass membrane protein</topology>
    </subcellularLocation>
</comment>
<reference evidence="8" key="2">
    <citation type="journal article" date="2024" name="Plant">
        <title>Genomic evolution and insights into agronomic trait innovations of Sesamum species.</title>
        <authorList>
            <person name="Miao H."/>
            <person name="Wang L."/>
            <person name="Qu L."/>
            <person name="Liu H."/>
            <person name="Sun Y."/>
            <person name="Le M."/>
            <person name="Wang Q."/>
            <person name="Wei S."/>
            <person name="Zheng Y."/>
            <person name="Lin W."/>
            <person name="Duan Y."/>
            <person name="Cao H."/>
            <person name="Xiong S."/>
            <person name="Wang X."/>
            <person name="Wei L."/>
            <person name="Li C."/>
            <person name="Ma Q."/>
            <person name="Ju M."/>
            <person name="Zhao R."/>
            <person name="Li G."/>
            <person name="Mu C."/>
            <person name="Tian Q."/>
            <person name="Mei H."/>
            <person name="Zhang T."/>
            <person name="Gao T."/>
            <person name="Zhang H."/>
        </authorList>
    </citation>
    <scope>NUCLEOTIDE SEQUENCE</scope>
    <source>
        <strain evidence="8">K16</strain>
    </source>
</reference>
<feature type="transmembrane region" description="Helical" evidence="7">
    <location>
        <begin position="103"/>
        <end position="125"/>
    </location>
</feature>
<keyword evidence="4 7" id="KW-0812">Transmembrane</keyword>
<dbReference type="GO" id="GO:0016020">
    <property type="term" value="C:membrane"/>
    <property type="evidence" value="ECO:0007669"/>
    <property type="project" value="UniProtKB-SubCell"/>
</dbReference>
<dbReference type="InterPro" id="IPR004813">
    <property type="entry name" value="OPT"/>
</dbReference>
<gene>
    <name evidence="8" type="ORF">Sango_1647500</name>
</gene>